<dbReference type="SMART" id="SM00244">
    <property type="entry name" value="PHB"/>
    <property type="match status" value="1"/>
</dbReference>
<sequence length="335" mass="37825">MPFAAIIILGFVALFVVILLVKGIRIVPEQSVMMIERLGRYHKTLEPGLNIIIPVIDQPRQIPWRRTHKQDGEKFFVVTTITNLDLREQVYDFPSQSVITRDNVGIQVDAVVYFQITVARDAVYEIENLPIALETLTQTTLRNVIGEMDLDDTLTSREKINASLVETIGAAAQSWGIKVNRVEVQDIIPPVDVLTAMEQQMKAERERRARVTEAEGFKRAEVLRAEGERDARVATAEGEQRAFVLEAQGEAEAIERLALAEQRKLQLVKEVMQDDFADYLVGIRYMESIDRMAKNDNVVWMPHSATDLASFIGGYRHLLERKPAGPLAVTEGRSE</sequence>
<dbReference type="InterPro" id="IPR001107">
    <property type="entry name" value="Band_7"/>
</dbReference>
<reference evidence="4 5" key="1">
    <citation type="submission" date="2019-04" db="EMBL/GenBank/DDBJ databases">
        <title>Taxonomy of novel Haliea sp. from mangrove soil of West Coast of India.</title>
        <authorList>
            <person name="Verma A."/>
            <person name="Kumar P."/>
            <person name="Krishnamurthi S."/>
        </authorList>
    </citation>
    <scope>NUCLEOTIDE SEQUENCE [LARGE SCALE GENOMIC DNA]</scope>
    <source>
        <strain evidence="4 5">SAOS-164</strain>
    </source>
</reference>
<evidence type="ECO:0000259" key="3">
    <source>
        <dbReference type="SMART" id="SM00244"/>
    </source>
</evidence>
<evidence type="ECO:0000313" key="5">
    <source>
        <dbReference type="Proteomes" id="UP000298050"/>
    </source>
</evidence>
<proteinExistence type="inferred from homology"/>
<evidence type="ECO:0000313" key="4">
    <source>
        <dbReference type="EMBL" id="TGD74606.1"/>
    </source>
</evidence>
<dbReference type="InterPro" id="IPR050710">
    <property type="entry name" value="Band7/mec-2_domain"/>
</dbReference>
<dbReference type="GO" id="GO:0005886">
    <property type="term" value="C:plasma membrane"/>
    <property type="evidence" value="ECO:0007669"/>
    <property type="project" value="UniProtKB-ARBA"/>
</dbReference>
<keyword evidence="5" id="KW-1185">Reference proteome</keyword>
<dbReference type="OrthoDB" id="9809197at2"/>
<comment type="subcellular location">
    <subcellularLocation>
        <location evidence="1">Membrane</location>
        <topology evidence="1">Single-pass membrane protein</topology>
    </subcellularLocation>
</comment>
<dbReference type="InterPro" id="IPR036013">
    <property type="entry name" value="Band_7/SPFH_dom_sf"/>
</dbReference>
<dbReference type="Gene3D" id="3.30.479.30">
    <property type="entry name" value="Band 7 domain"/>
    <property type="match status" value="1"/>
</dbReference>
<dbReference type="SUPFAM" id="SSF117892">
    <property type="entry name" value="Band 7/SPFH domain"/>
    <property type="match status" value="1"/>
</dbReference>
<dbReference type="Proteomes" id="UP000298050">
    <property type="component" value="Unassembled WGS sequence"/>
</dbReference>
<organism evidence="4 5">
    <name type="scientific">Mangrovimicrobium sediminis</name>
    <dbReference type="NCBI Taxonomy" id="2562682"/>
    <lineage>
        <taxon>Bacteria</taxon>
        <taxon>Pseudomonadati</taxon>
        <taxon>Pseudomonadota</taxon>
        <taxon>Gammaproteobacteria</taxon>
        <taxon>Cellvibrionales</taxon>
        <taxon>Halieaceae</taxon>
        <taxon>Mangrovimicrobium</taxon>
    </lineage>
</organism>
<name>A0A4Z0M590_9GAMM</name>
<dbReference type="EMBL" id="SRLE01000005">
    <property type="protein sequence ID" value="TGD74606.1"/>
    <property type="molecule type" value="Genomic_DNA"/>
</dbReference>
<evidence type="ECO:0000256" key="1">
    <source>
        <dbReference type="ARBA" id="ARBA00004167"/>
    </source>
</evidence>
<dbReference type="Pfam" id="PF01145">
    <property type="entry name" value="Band_7"/>
    <property type="match status" value="1"/>
</dbReference>
<comment type="caution">
    <text evidence="4">The sequence shown here is derived from an EMBL/GenBank/DDBJ whole genome shotgun (WGS) entry which is preliminary data.</text>
</comment>
<evidence type="ECO:0000256" key="2">
    <source>
        <dbReference type="ARBA" id="ARBA00008164"/>
    </source>
</evidence>
<dbReference type="RefSeq" id="WP_135441564.1">
    <property type="nucleotide sequence ID" value="NZ_SRLE01000005.1"/>
</dbReference>
<dbReference type="PANTHER" id="PTHR43327">
    <property type="entry name" value="STOMATIN-LIKE PROTEIN 2, MITOCHONDRIAL"/>
    <property type="match status" value="1"/>
</dbReference>
<dbReference type="CDD" id="cd08829">
    <property type="entry name" value="SPFH_paraslipin"/>
    <property type="match status" value="1"/>
</dbReference>
<protein>
    <submittedName>
        <fullName evidence="4">SPFH/Band 7/PHB domain protein</fullName>
    </submittedName>
</protein>
<accession>A0A4Z0M590</accession>
<dbReference type="AlphaFoldDB" id="A0A4Z0M590"/>
<gene>
    <name evidence="4" type="ORF">E4634_05225</name>
</gene>
<dbReference type="GO" id="GO:0098552">
    <property type="term" value="C:side of membrane"/>
    <property type="evidence" value="ECO:0007669"/>
    <property type="project" value="UniProtKB-ARBA"/>
</dbReference>
<dbReference type="PANTHER" id="PTHR43327:SF10">
    <property type="entry name" value="STOMATIN-LIKE PROTEIN 2, MITOCHONDRIAL"/>
    <property type="match status" value="1"/>
</dbReference>
<comment type="similarity">
    <text evidence="2">Belongs to the band 7/mec-2 family.</text>
</comment>
<dbReference type="FunFam" id="3.30.479.30:FF:000004">
    <property type="entry name" value="Putative membrane protease family, stomatin"/>
    <property type="match status" value="1"/>
</dbReference>
<feature type="domain" description="Band 7" evidence="3">
    <location>
        <begin position="22"/>
        <end position="201"/>
    </location>
</feature>